<evidence type="ECO:0000256" key="6">
    <source>
        <dbReference type="ARBA" id="ARBA00022622"/>
    </source>
</evidence>
<keyword evidence="9" id="KW-0611">Plant defense</keyword>
<keyword evidence="10" id="KW-0472">Membrane</keyword>
<comment type="caution">
    <text evidence="20">The sequence shown here is derived from an EMBL/GenBank/DDBJ whole genome shotgun (WGS) entry which is preliminary data.</text>
</comment>
<dbReference type="AlphaFoldDB" id="A0AA87ZY26"/>
<keyword evidence="14" id="KW-0326">Glycosidase</keyword>
<dbReference type="GO" id="GO:0006952">
    <property type="term" value="P:defense response"/>
    <property type="evidence" value="ECO:0007669"/>
    <property type="project" value="UniProtKB-KW"/>
</dbReference>
<dbReference type="InterPro" id="IPR000490">
    <property type="entry name" value="Glyco_hydro_17"/>
</dbReference>
<comment type="catalytic activity">
    <reaction evidence="1">
        <text>Hydrolysis of (1-&gt;3)-beta-D-glucosidic linkages in (1-&gt;3)-beta-D-glucans.</text>
        <dbReference type="EC" id="3.2.1.39"/>
    </reaction>
</comment>
<comment type="subcellular location">
    <subcellularLocation>
        <location evidence="2">Cell membrane</location>
        <topology evidence="2">Lipid-anchor</topology>
        <topology evidence="2">GPI-anchor</topology>
    </subcellularLocation>
</comment>
<keyword evidence="6" id="KW-0336">GPI-anchor</keyword>
<dbReference type="FunFam" id="3.20.20.80:FF:000008">
    <property type="entry name" value="Glucan endo-1,3-beta-glucosidase 5"/>
    <property type="match status" value="1"/>
</dbReference>
<keyword evidence="5" id="KW-1003">Cell membrane</keyword>
<keyword evidence="12" id="KW-0325">Glycoprotein</keyword>
<feature type="chain" id="PRO_5041657993" description="glucan endo-1,3-beta-D-glucosidase" evidence="18">
    <location>
        <begin position="26"/>
        <end position="504"/>
    </location>
</feature>
<evidence type="ECO:0000256" key="18">
    <source>
        <dbReference type="SAM" id="SignalP"/>
    </source>
</evidence>
<dbReference type="GO" id="GO:0005886">
    <property type="term" value="C:plasma membrane"/>
    <property type="evidence" value="ECO:0007669"/>
    <property type="project" value="UniProtKB-SubCell"/>
</dbReference>
<dbReference type="InterPro" id="IPR017853">
    <property type="entry name" value="GH"/>
</dbReference>
<evidence type="ECO:0000256" key="13">
    <source>
        <dbReference type="ARBA" id="ARBA00023288"/>
    </source>
</evidence>
<dbReference type="GO" id="GO:0042973">
    <property type="term" value="F:glucan endo-1,3-beta-D-glucosidase activity"/>
    <property type="evidence" value="ECO:0007669"/>
    <property type="project" value="UniProtKB-EC"/>
</dbReference>
<dbReference type="SMART" id="SM00768">
    <property type="entry name" value="X8"/>
    <property type="match status" value="1"/>
</dbReference>
<evidence type="ECO:0000313" key="21">
    <source>
        <dbReference type="Proteomes" id="UP001187192"/>
    </source>
</evidence>
<keyword evidence="8" id="KW-0378">Hydrolase</keyword>
<evidence type="ECO:0000256" key="17">
    <source>
        <dbReference type="RuleBase" id="RU004335"/>
    </source>
</evidence>
<feature type="domain" description="X8" evidence="19">
    <location>
        <begin position="367"/>
        <end position="459"/>
    </location>
</feature>
<comment type="similarity">
    <text evidence="3 17">Belongs to the glycosyl hydrolase 17 family.</text>
</comment>
<keyword evidence="7 18" id="KW-0732">Signal</keyword>
<evidence type="ECO:0000256" key="15">
    <source>
        <dbReference type="ARBA" id="ARBA00033335"/>
    </source>
</evidence>
<dbReference type="SUPFAM" id="SSF51445">
    <property type="entry name" value="(Trans)glycosidases"/>
    <property type="match status" value="1"/>
</dbReference>
<evidence type="ECO:0000256" key="16">
    <source>
        <dbReference type="ARBA" id="ARBA00033417"/>
    </source>
</evidence>
<dbReference type="InterPro" id="IPR044965">
    <property type="entry name" value="Glyco_hydro_17_plant"/>
</dbReference>
<dbReference type="FunFam" id="1.20.58.1040:FF:000002">
    <property type="entry name" value="Glucan endo-1,3-beta-glucosidase 8"/>
    <property type="match status" value="1"/>
</dbReference>
<accession>A0AA87ZY26</accession>
<keyword evidence="11" id="KW-1015">Disulfide bond</keyword>
<evidence type="ECO:0000256" key="12">
    <source>
        <dbReference type="ARBA" id="ARBA00023180"/>
    </source>
</evidence>
<dbReference type="Gramene" id="FCD_00012101-RA">
    <property type="protein sequence ID" value="FCD_00012101-RA:cds"/>
    <property type="gene ID" value="FCD_00012101"/>
</dbReference>
<evidence type="ECO:0000256" key="11">
    <source>
        <dbReference type="ARBA" id="ARBA00023157"/>
    </source>
</evidence>
<dbReference type="InterPro" id="IPR012946">
    <property type="entry name" value="X8"/>
</dbReference>
<evidence type="ECO:0000256" key="10">
    <source>
        <dbReference type="ARBA" id="ARBA00023136"/>
    </source>
</evidence>
<evidence type="ECO:0000256" key="7">
    <source>
        <dbReference type="ARBA" id="ARBA00022729"/>
    </source>
</evidence>
<dbReference type="Pfam" id="PF07983">
    <property type="entry name" value="X8"/>
    <property type="match status" value="1"/>
</dbReference>
<dbReference type="PANTHER" id="PTHR32227">
    <property type="entry name" value="GLUCAN ENDO-1,3-BETA-GLUCOSIDASE BG1-RELATED-RELATED"/>
    <property type="match status" value="1"/>
</dbReference>
<evidence type="ECO:0000313" key="20">
    <source>
        <dbReference type="EMBL" id="GMN42707.1"/>
    </source>
</evidence>
<protein>
    <recommendedName>
        <fullName evidence="4">glucan endo-1,3-beta-D-glucosidase</fullName>
        <ecNumber evidence="4">3.2.1.39</ecNumber>
    </recommendedName>
    <alternativeName>
        <fullName evidence="15">(1-&gt;3)-beta-glucan endohydrolase</fullName>
    </alternativeName>
    <alternativeName>
        <fullName evidence="16">Beta-1,3-endoglucanase</fullName>
    </alternativeName>
</protein>
<reference evidence="20" key="1">
    <citation type="submission" date="2023-07" db="EMBL/GenBank/DDBJ databases">
        <title>draft genome sequence of fig (Ficus carica).</title>
        <authorList>
            <person name="Takahashi T."/>
            <person name="Nishimura K."/>
        </authorList>
    </citation>
    <scope>NUCLEOTIDE SEQUENCE</scope>
</reference>
<evidence type="ECO:0000256" key="5">
    <source>
        <dbReference type="ARBA" id="ARBA00022475"/>
    </source>
</evidence>
<gene>
    <name evidence="20" type="ORF">TIFTF001_011921</name>
</gene>
<evidence type="ECO:0000256" key="9">
    <source>
        <dbReference type="ARBA" id="ARBA00022821"/>
    </source>
</evidence>
<keyword evidence="21" id="KW-1185">Reference proteome</keyword>
<dbReference type="Gene3D" id="3.20.20.80">
    <property type="entry name" value="Glycosidases"/>
    <property type="match status" value="1"/>
</dbReference>
<evidence type="ECO:0000259" key="19">
    <source>
        <dbReference type="SMART" id="SM00768"/>
    </source>
</evidence>
<dbReference type="EC" id="3.2.1.39" evidence="4"/>
<name>A0AA87ZY26_FICCA</name>
<evidence type="ECO:0000256" key="14">
    <source>
        <dbReference type="ARBA" id="ARBA00023295"/>
    </source>
</evidence>
<evidence type="ECO:0000256" key="1">
    <source>
        <dbReference type="ARBA" id="ARBA00000382"/>
    </source>
</evidence>
<dbReference type="GO" id="GO:0005975">
    <property type="term" value="P:carbohydrate metabolic process"/>
    <property type="evidence" value="ECO:0007669"/>
    <property type="project" value="InterPro"/>
</dbReference>
<keyword evidence="13" id="KW-0449">Lipoprotein</keyword>
<dbReference type="Gene3D" id="1.20.58.1040">
    <property type="match status" value="1"/>
</dbReference>
<evidence type="ECO:0000256" key="3">
    <source>
        <dbReference type="ARBA" id="ARBA00008773"/>
    </source>
</evidence>
<feature type="signal peptide" evidence="18">
    <location>
        <begin position="1"/>
        <end position="25"/>
    </location>
</feature>
<dbReference type="Pfam" id="PF00332">
    <property type="entry name" value="Glyco_hydro_17"/>
    <property type="match status" value="1"/>
</dbReference>
<sequence>MQNQNMGSRNLMILLTLCIIGEVFAVGVFGFACNWGTRSTHPLPPNIVVRLLKENGFDKVKLFEAEPEVLKALAKSGIEVMLGIPNDFLAPLASSVQFAVNWVTHNVSSYITSGVNIRYVAVGNEPFLKTYKDKYLQTTLPALQNIQAALIKAGLGKQVKITVPLNADVYETDTGVPSGGNFRSDIHDLMISIVKFLSINGAPLSINIYPFLSLQSDPHFPKEYAYFGSNSNPIVDGSITYNNVMEANFDTLITALEKNGFPTMPVMIGEMGWPTDGDPSANNENAQRFNQGLFDKIIRKQGTPKRPTLPDVYMFALVDEDAKSIDPGNFERHWGIFNFDGTVKYGLNLGNGRNLVPAKGVRYLARQWCVMSPEANLLDPNFTESVNYACTYADCTSLGYGSSCGMLDARSNASFAFNMYYQTMNQRKDACQFNNLSMITKADPSPGPPSGTKNSSCRFEIMIDLGKHQLARSPSSTITGLGNGLSRIVVITSLFVVSISVLFG</sequence>
<dbReference type="EMBL" id="BTGU01000015">
    <property type="protein sequence ID" value="GMN42707.1"/>
    <property type="molecule type" value="Genomic_DNA"/>
</dbReference>
<evidence type="ECO:0000256" key="4">
    <source>
        <dbReference type="ARBA" id="ARBA00012780"/>
    </source>
</evidence>
<evidence type="ECO:0000256" key="2">
    <source>
        <dbReference type="ARBA" id="ARBA00004609"/>
    </source>
</evidence>
<organism evidence="20 21">
    <name type="scientific">Ficus carica</name>
    <name type="common">Common fig</name>
    <dbReference type="NCBI Taxonomy" id="3494"/>
    <lineage>
        <taxon>Eukaryota</taxon>
        <taxon>Viridiplantae</taxon>
        <taxon>Streptophyta</taxon>
        <taxon>Embryophyta</taxon>
        <taxon>Tracheophyta</taxon>
        <taxon>Spermatophyta</taxon>
        <taxon>Magnoliopsida</taxon>
        <taxon>eudicotyledons</taxon>
        <taxon>Gunneridae</taxon>
        <taxon>Pentapetalae</taxon>
        <taxon>rosids</taxon>
        <taxon>fabids</taxon>
        <taxon>Rosales</taxon>
        <taxon>Moraceae</taxon>
        <taxon>Ficeae</taxon>
        <taxon>Ficus</taxon>
    </lineage>
</organism>
<evidence type="ECO:0000256" key="8">
    <source>
        <dbReference type="ARBA" id="ARBA00022801"/>
    </source>
</evidence>
<dbReference type="Proteomes" id="UP001187192">
    <property type="component" value="Unassembled WGS sequence"/>
</dbReference>
<proteinExistence type="inferred from homology"/>
<dbReference type="GO" id="GO:0098552">
    <property type="term" value="C:side of membrane"/>
    <property type="evidence" value="ECO:0007669"/>
    <property type="project" value="UniProtKB-KW"/>
</dbReference>